<gene>
    <name evidence="1" type="ORF">DdX_15343</name>
</gene>
<dbReference type="Proteomes" id="UP001201812">
    <property type="component" value="Unassembled WGS sequence"/>
</dbReference>
<accession>A0AAD4MSH9</accession>
<evidence type="ECO:0000313" key="2">
    <source>
        <dbReference type="Proteomes" id="UP001201812"/>
    </source>
</evidence>
<reference evidence="1" key="1">
    <citation type="submission" date="2022-01" db="EMBL/GenBank/DDBJ databases">
        <title>Genome Sequence Resource for Two Populations of Ditylenchus destructor, the Migratory Endoparasitic Phytonematode.</title>
        <authorList>
            <person name="Zhang H."/>
            <person name="Lin R."/>
            <person name="Xie B."/>
        </authorList>
    </citation>
    <scope>NUCLEOTIDE SEQUENCE</scope>
    <source>
        <strain evidence="1">BazhouSP</strain>
    </source>
</reference>
<dbReference type="AlphaFoldDB" id="A0AAD4MSH9"/>
<comment type="caution">
    <text evidence="1">The sequence shown here is derived from an EMBL/GenBank/DDBJ whole genome shotgun (WGS) entry which is preliminary data.</text>
</comment>
<sequence length="101" mass="11441">MKSKVTFENCDSARQSLEQAKHEIYGRQFNVWAATPTKSVKRRLNEYCAILSQNMSGPSSENVTASNVQSDPLAESNLGNQWFQGLPKANEDFMTRLKQQK</sequence>
<keyword evidence="2" id="KW-1185">Reference proteome</keyword>
<organism evidence="1 2">
    <name type="scientific">Ditylenchus destructor</name>
    <dbReference type="NCBI Taxonomy" id="166010"/>
    <lineage>
        <taxon>Eukaryota</taxon>
        <taxon>Metazoa</taxon>
        <taxon>Ecdysozoa</taxon>
        <taxon>Nematoda</taxon>
        <taxon>Chromadorea</taxon>
        <taxon>Rhabditida</taxon>
        <taxon>Tylenchina</taxon>
        <taxon>Tylenchomorpha</taxon>
        <taxon>Sphaerularioidea</taxon>
        <taxon>Anguinidae</taxon>
        <taxon>Anguininae</taxon>
        <taxon>Ditylenchus</taxon>
    </lineage>
</organism>
<proteinExistence type="predicted"/>
<dbReference type="EMBL" id="JAKKPZ010000095">
    <property type="protein sequence ID" value="KAI1702664.1"/>
    <property type="molecule type" value="Genomic_DNA"/>
</dbReference>
<protein>
    <submittedName>
        <fullName evidence="1">Uncharacterized protein</fullName>
    </submittedName>
</protein>
<name>A0AAD4MSH9_9BILA</name>
<evidence type="ECO:0000313" key="1">
    <source>
        <dbReference type="EMBL" id="KAI1702664.1"/>
    </source>
</evidence>